<protein>
    <submittedName>
        <fullName evidence="1">Uncharacterized protein</fullName>
    </submittedName>
</protein>
<proteinExistence type="predicted"/>
<evidence type="ECO:0000313" key="1">
    <source>
        <dbReference type="EMBL" id="KAK6740286.1"/>
    </source>
</evidence>
<organism evidence="1 2">
    <name type="scientific">Necator americanus</name>
    <name type="common">Human hookworm</name>
    <dbReference type="NCBI Taxonomy" id="51031"/>
    <lineage>
        <taxon>Eukaryota</taxon>
        <taxon>Metazoa</taxon>
        <taxon>Ecdysozoa</taxon>
        <taxon>Nematoda</taxon>
        <taxon>Chromadorea</taxon>
        <taxon>Rhabditida</taxon>
        <taxon>Rhabditina</taxon>
        <taxon>Rhabditomorpha</taxon>
        <taxon>Strongyloidea</taxon>
        <taxon>Ancylostomatidae</taxon>
        <taxon>Bunostominae</taxon>
        <taxon>Necator</taxon>
    </lineage>
</organism>
<comment type="caution">
    <text evidence="1">The sequence shown here is derived from an EMBL/GenBank/DDBJ whole genome shotgun (WGS) entry which is preliminary data.</text>
</comment>
<name>A0ABR1CPK8_NECAM</name>
<keyword evidence="2" id="KW-1185">Reference proteome</keyword>
<accession>A0ABR1CPK8</accession>
<sequence length="77" mass="9544">MIYERKTKSVQSFIWIFNSFHFVHFKEKNLLRIFRICRVDSDERNIIRRHRLPCYSNFDQMIRRDHRGKENSTTIPA</sequence>
<evidence type="ECO:0000313" key="2">
    <source>
        <dbReference type="Proteomes" id="UP001303046"/>
    </source>
</evidence>
<reference evidence="1 2" key="1">
    <citation type="submission" date="2023-08" db="EMBL/GenBank/DDBJ databases">
        <title>A Necator americanus chromosomal reference genome.</title>
        <authorList>
            <person name="Ilik V."/>
            <person name="Petrzelkova K.J."/>
            <person name="Pardy F."/>
            <person name="Fuh T."/>
            <person name="Niatou-Singa F.S."/>
            <person name="Gouil Q."/>
            <person name="Baker L."/>
            <person name="Ritchie M.E."/>
            <person name="Jex A.R."/>
            <person name="Gazzola D."/>
            <person name="Li H."/>
            <person name="Toshio Fujiwara R."/>
            <person name="Zhan B."/>
            <person name="Aroian R.V."/>
            <person name="Pafco B."/>
            <person name="Schwarz E.M."/>
        </authorList>
    </citation>
    <scope>NUCLEOTIDE SEQUENCE [LARGE SCALE GENOMIC DNA]</scope>
    <source>
        <strain evidence="1 2">Aroian</strain>
        <tissue evidence="1">Whole animal</tissue>
    </source>
</reference>
<gene>
    <name evidence="1" type="primary">Necator_chrIII.g9402</name>
    <name evidence="1" type="ORF">RB195_008637</name>
</gene>
<dbReference type="EMBL" id="JAVFWL010000003">
    <property type="protein sequence ID" value="KAK6740286.1"/>
    <property type="molecule type" value="Genomic_DNA"/>
</dbReference>
<dbReference type="Proteomes" id="UP001303046">
    <property type="component" value="Unassembled WGS sequence"/>
</dbReference>